<dbReference type="Pfam" id="PF00535">
    <property type="entry name" value="Glycos_transf_2"/>
    <property type="match status" value="1"/>
</dbReference>
<feature type="domain" description="Glycosyltransferase 2-like" evidence="1">
    <location>
        <begin position="7"/>
        <end position="136"/>
    </location>
</feature>
<proteinExistence type="predicted"/>
<keyword evidence="2" id="KW-0808">Transferase</keyword>
<dbReference type="PANTHER" id="PTHR43685">
    <property type="entry name" value="GLYCOSYLTRANSFERASE"/>
    <property type="match status" value="1"/>
</dbReference>
<dbReference type="AlphaFoldDB" id="A0A840AAD5"/>
<keyword evidence="3" id="KW-1185">Reference proteome</keyword>
<dbReference type="Proteomes" id="UP000553193">
    <property type="component" value="Unassembled WGS sequence"/>
</dbReference>
<comment type="caution">
    <text evidence="2">The sequence shown here is derived from an EMBL/GenBank/DDBJ whole genome shotgun (WGS) entry which is preliminary data.</text>
</comment>
<name>A0A840AAD5_9PROT</name>
<dbReference type="InterPro" id="IPR001173">
    <property type="entry name" value="Glyco_trans_2-like"/>
</dbReference>
<dbReference type="RefSeq" id="WP_184382173.1">
    <property type="nucleotide sequence ID" value="NZ_JACIDJ010000001.1"/>
</dbReference>
<organism evidence="2 3">
    <name type="scientific">Roseococcus suduntuyensis</name>
    <dbReference type="NCBI Taxonomy" id="455361"/>
    <lineage>
        <taxon>Bacteria</taxon>
        <taxon>Pseudomonadati</taxon>
        <taxon>Pseudomonadota</taxon>
        <taxon>Alphaproteobacteria</taxon>
        <taxon>Acetobacterales</taxon>
        <taxon>Roseomonadaceae</taxon>
        <taxon>Roseococcus</taxon>
    </lineage>
</organism>
<gene>
    <name evidence="2" type="ORF">GGQ83_000670</name>
</gene>
<dbReference type="PANTHER" id="PTHR43685:SF2">
    <property type="entry name" value="GLYCOSYLTRANSFERASE 2-LIKE DOMAIN-CONTAINING PROTEIN"/>
    <property type="match status" value="1"/>
</dbReference>
<evidence type="ECO:0000313" key="2">
    <source>
        <dbReference type="EMBL" id="MBB3897244.1"/>
    </source>
</evidence>
<dbReference type="GO" id="GO:0016740">
    <property type="term" value="F:transferase activity"/>
    <property type="evidence" value="ECO:0007669"/>
    <property type="project" value="UniProtKB-KW"/>
</dbReference>
<protein>
    <submittedName>
        <fullName evidence="2">Glycosyltransferase involved in cell wall biosynthesis</fullName>
    </submittedName>
</protein>
<dbReference type="EMBL" id="JACIDJ010000001">
    <property type="protein sequence ID" value="MBB3897244.1"/>
    <property type="molecule type" value="Genomic_DNA"/>
</dbReference>
<evidence type="ECO:0000313" key="3">
    <source>
        <dbReference type="Proteomes" id="UP000553193"/>
    </source>
</evidence>
<evidence type="ECO:0000259" key="1">
    <source>
        <dbReference type="Pfam" id="PF00535"/>
    </source>
</evidence>
<dbReference type="InterPro" id="IPR029044">
    <property type="entry name" value="Nucleotide-diphossugar_trans"/>
</dbReference>
<dbReference type="CDD" id="cd00761">
    <property type="entry name" value="Glyco_tranf_GTA_type"/>
    <property type="match status" value="1"/>
</dbReference>
<accession>A0A840AAD5</accession>
<sequence length="313" mass="33959">MPPPRLSVVVPCHDRMDLLARTLHALAGQRLPGGVAWEVVVADNHPDALARPLVEGFAAPVPFRHIPATPHRNIAAARNRGVVAARGEFVAFVDDDEAPEEGCLAAHLAALERTGADASFGPKFPVFEGGAPPDWDPEGEYFRTDLALPADTRLNPLHWWHAGGRGVGTGNSMLRRATCLPGAAPFNETLGRAGGEDTLLFFTLAKEGRHFIWTPGARVVEVNQRGRLTPDYMRARLARSARHSALFRAAVSDRKWAAWAMAWGIGAAQVAVHAPLYLLKRRGPPSAWMRHRFGIAKGLGKLGLGADLDFVRE</sequence>
<reference evidence="2 3" key="1">
    <citation type="submission" date="2020-08" db="EMBL/GenBank/DDBJ databases">
        <title>Genomic Encyclopedia of Type Strains, Phase IV (KMG-IV): sequencing the most valuable type-strain genomes for metagenomic binning, comparative biology and taxonomic classification.</title>
        <authorList>
            <person name="Goeker M."/>
        </authorList>
    </citation>
    <scope>NUCLEOTIDE SEQUENCE [LARGE SCALE GENOMIC DNA]</scope>
    <source>
        <strain evidence="2 3">DSM 19979</strain>
    </source>
</reference>
<dbReference type="InterPro" id="IPR050834">
    <property type="entry name" value="Glycosyltransf_2"/>
</dbReference>
<dbReference type="Gene3D" id="3.90.550.10">
    <property type="entry name" value="Spore Coat Polysaccharide Biosynthesis Protein SpsA, Chain A"/>
    <property type="match status" value="1"/>
</dbReference>
<dbReference type="SUPFAM" id="SSF53448">
    <property type="entry name" value="Nucleotide-diphospho-sugar transferases"/>
    <property type="match status" value="1"/>
</dbReference>